<accession>A0A0S2TBA2</accession>
<dbReference type="STRING" id="1748243.Tel_04380"/>
<feature type="chain" id="PRO_5012204332" evidence="1">
    <location>
        <begin position="16"/>
        <end position="189"/>
    </location>
</feature>
<dbReference type="Proteomes" id="UP000055136">
    <property type="component" value="Chromosome"/>
</dbReference>
<gene>
    <name evidence="2" type="ORF">Tel_04380</name>
</gene>
<protein>
    <submittedName>
        <fullName evidence="2">Uncharacterized protein</fullName>
    </submittedName>
</protein>
<dbReference type="EMBL" id="CP013099">
    <property type="protein sequence ID" value="ALP52441.1"/>
    <property type="molecule type" value="Genomic_DNA"/>
</dbReference>
<keyword evidence="1" id="KW-0732">Signal</keyword>
<evidence type="ECO:0000256" key="1">
    <source>
        <dbReference type="SAM" id="SignalP"/>
    </source>
</evidence>
<sequence>MIMTLLLGLAAAAQADAPAAGSGAAESLRYFDGRQWRPLWQSEHEIAEIAPANQAPAASLGAGARLVQQRGGLRIWRLQDTPGAGVGRSLAGGDPARFSPVFYLSPHGGARLVPRGNIVVRFFSAREPVELDAWAEAQGLRLIGKTSLPATYLFAADTGMAAVHKANDIQHSGKVHFAVPQWWREAYTR</sequence>
<keyword evidence="3" id="KW-1185">Reference proteome</keyword>
<reference evidence="2" key="1">
    <citation type="submission" date="2015-10" db="EMBL/GenBank/DDBJ databases">
        <title>Description of Candidatus Tenderia electrophaga gen. nov, sp. nov., an Uncultivated Electroautotroph from a Biocathode Enrichment.</title>
        <authorList>
            <person name="Eddie B.J."/>
            <person name="Malanoski A.P."/>
            <person name="Wang Z."/>
            <person name="Hall R.J."/>
            <person name="Oh S.D."/>
            <person name="Heiner C."/>
            <person name="Lin B."/>
            <person name="Strycharz-Glaven S.M."/>
        </authorList>
    </citation>
    <scope>NUCLEOTIDE SEQUENCE [LARGE SCALE GENOMIC DNA]</scope>
    <source>
        <strain evidence="2">NRL1</strain>
    </source>
</reference>
<organism evidence="2 3">
    <name type="scientific">Candidatus Tenderia electrophaga</name>
    <dbReference type="NCBI Taxonomy" id="1748243"/>
    <lineage>
        <taxon>Bacteria</taxon>
        <taxon>Pseudomonadati</taxon>
        <taxon>Pseudomonadota</taxon>
        <taxon>Gammaproteobacteria</taxon>
        <taxon>Candidatus Tenderiales</taxon>
        <taxon>Candidatus Tenderiaceae</taxon>
        <taxon>Candidatus Tenderia</taxon>
    </lineage>
</organism>
<dbReference type="AlphaFoldDB" id="A0A0S2TBA2"/>
<evidence type="ECO:0000313" key="2">
    <source>
        <dbReference type="EMBL" id="ALP52441.1"/>
    </source>
</evidence>
<feature type="signal peptide" evidence="1">
    <location>
        <begin position="1"/>
        <end position="15"/>
    </location>
</feature>
<name>A0A0S2TBA2_9GAMM</name>
<proteinExistence type="predicted"/>
<dbReference type="KEGG" id="tee:Tel_04380"/>
<evidence type="ECO:0000313" key="3">
    <source>
        <dbReference type="Proteomes" id="UP000055136"/>
    </source>
</evidence>